<dbReference type="Proteomes" id="UP001303647">
    <property type="component" value="Unassembled WGS sequence"/>
</dbReference>
<gene>
    <name evidence="2" type="ORF">C7999DRAFT_31533</name>
</gene>
<dbReference type="AlphaFoldDB" id="A0AAN7CTE1"/>
<reference evidence="2" key="2">
    <citation type="submission" date="2023-05" db="EMBL/GenBank/DDBJ databases">
        <authorList>
            <consortium name="Lawrence Berkeley National Laboratory"/>
            <person name="Steindorff A."/>
            <person name="Hensen N."/>
            <person name="Bonometti L."/>
            <person name="Westerberg I."/>
            <person name="Brannstrom I.O."/>
            <person name="Guillou S."/>
            <person name="Cros-Aarteil S."/>
            <person name="Calhoun S."/>
            <person name="Haridas S."/>
            <person name="Kuo A."/>
            <person name="Mondo S."/>
            <person name="Pangilinan J."/>
            <person name="Riley R."/>
            <person name="Labutti K."/>
            <person name="Andreopoulos B."/>
            <person name="Lipzen A."/>
            <person name="Chen C."/>
            <person name="Yanf M."/>
            <person name="Daum C."/>
            <person name="Ng V."/>
            <person name="Clum A."/>
            <person name="Ohm R."/>
            <person name="Martin F."/>
            <person name="Silar P."/>
            <person name="Natvig D."/>
            <person name="Lalanne C."/>
            <person name="Gautier V."/>
            <person name="Ament-Velasquez S.L."/>
            <person name="Kruys A."/>
            <person name="Hutchinson M.I."/>
            <person name="Powell A.J."/>
            <person name="Barry K."/>
            <person name="Miller A.N."/>
            <person name="Grigoriev I.V."/>
            <person name="Debuchy R."/>
            <person name="Gladieux P."/>
            <person name="Thoren M.H."/>
            <person name="Johannesson H."/>
        </authorList>
    </citation>
    <scope>NUCLEOTIDE SEQUENCE</scope>
    <source>
        <strain evidence="2">CBS 359.72</strain>
    </source>
</reference>
<name>A0AAN7CTE1_9PEZI</name>
<reference evidence="2" key="1">
    <citation type="journal article" date="2023" name="Mol. Phylogenet. Evol.">
        <title>Genome-scale phylogeny and comparative genomics of the fungal order Sordariales.</title>
        <authorList>
            <person name="Hensen N."/>
            <person name="Bonometti L."/>
            <person name="Westerberg I."/>
            <person name="Brannstrom I.O."/>
            <person name="Guillou S."/>
            <person name="Cros-Aarteil S."/>
            <person name="Calhoun S."/>
            <person name="Haridas S."/>
            <person name="Kuo A."/>
            <person name="Mondo S."/>
            <person name="Pangilinan J."/>
            <person name="Riley R."/>
            <person name="LaButti K."/>
            <person name="Andreopoulos B."/>
            <person name="Lipzen A."/>
            <person name="Chen C."/>
            <person name="Yan M."/>
            <person name="Daum C."/>
            <person name="Ng V."/>
            <person name="Clum A."/>
            <person name="Steindorff A."/>
            <person name="Ohm R.A."/>
            <person name="Martin F."/>
            <person name="Silar P."/>
            <person name="Natvig D.O."/>
            <person name="Lalanne C."/>
            <person name="Gautier V."/>
            <person name="Ament-Velasquez S.L."/>
            <person name="Kruys A."/>
            <person name="Hutchinson M.I."/>
            <person name="Powell A.J."/>
            <person name="Barry K."/>
            <person name="Miller A.N."/>
            <person name="Grigoriev I.V."/>
            <person name="Debuchy R."/>
            <person name="Gladieux P."/>
            <person name="Hiltunen Thoren M."/>
            <person name="Johannesson H."/>
        </authorList>
    </citation>
    <scope>NUCLEOTIDE SEQUENCE</scope>
    <source>
        <strain evidence="2">CBS 359.72</strain>
    </source>
</reference>
<protein>
    <submittedName>
        <fullName evidence="2">Uncharacterized protein</fullName>
    </submittedName>
</protein>
<evidence type="ECO:0000313" key="3">
    <source>
        <dbReference type="Proteomes" id="UP001303647"/>
    </source>
</evidence>
<feature type="region of interest" description="Disordered" evidence="1">
    <location>
        <begin position="67"/>
        <end position="87"/>
    </location>
</feature>
<organism evidence="2 3">
    <name type="scientific">Corynascus novoguineensis</name>
    <dbReference type="NCBI Taxonomy" id="1126955"/>
    <lineage>
        <taxon>Eukaryota</taxon>
        <taxon>Fungi</taxon>
        <taxon>Dikarya</taxon>
        <taxon>Ascomycota</taxon>
        <taxon>Pezizomycotina</taxon>
        <taxon>Sordariomycetes</taxon>
        <taxon>Sordariomycetidae</taxon>
        <taxon>Sordariales</taxon>
        <taxon>Chaetomiaceae</taxon>
        <taxon>Corynascus</taxon>
    </lineage>
</organism>
<sequence length="147" mass="16222">MLAEEALARLCISLEQSLLEEQQRWREQDRLDRAERYRLGLELDATSFEAAPPYSPPQDASLLLRTTKTEPPAADSLRSRGKGSADSTTYYTKQCYRDCLCARCDSTFVIKTPAVPELDDTRVGAFAEGGADSRTPRAWAAGGPHAP</sequence>
<accession>A0AAN7CTE1</accession>
<proteinExistence type="predicted"/>
<comment type="caution">
    <text evidence="2">The sequence shown here is derived from an EMBL/GenBank/DDBJ whole genome shotgun (WGS) entry which is preliminary data.</text>
</comment>
<evidence type="ECO:0000256" key="1">
    <source>
        <dbReference type="SAM" id="MobiDB-lite"/>
    </source>
</evidence>
<keyword evidence="3" id="KW-1185">Reference proteome</keyword>
<feature type="region of interest" description="Disordered" evidence="1">
    <location>
        <begin position="127"/>
        <end position="147"/>
    </location>
</feature>
<dbReference type="EMBL" id="MU857644">
    <property type="protein sequence ID" value="KAK4247980.1"/>
    <property type="molecule type" value="Genomic_DNA"/>
</dbReference>
<evidence type="ECO:0000313" key="2">
    <source>
        <dbReference type="EMBL" id="KAK4247980.1"/>
    </source>
</evidence>